<gene>
    <name evidence="1" type="ORF">GL4_2839</name>
</gene>
<accession>A0A0A8K6Y2</accession>
<reference evidence="1 2" key="1">
    <citation type="submission" date="2014-09" db="EMBL/GenBank/DDBJ databases">
        <title>Genome sequencing of Methyloceanibacter caenitepidi Gela4.</title>
        <authorList>
            <person name="Takeuchi M."/>
            <person name="Susumu S."/>
            <person name="Kamagata Y."/>
            <person name="Oshima K."/>
            <person name="Hattori M."/>
            <person name="Iwasaki W."/>
        </authorList>
    </citation>
    <scope>NUCLEOTIDE SEQUENCE [LARGE SCALE GENOMIC DNA]</scope>
    <source>
        <strain evidence="1 2">Gela4</strain>
    </source>
</reference>
<organism evidence="1 2">
    <name type="scientific">Methyloceanibacter caenitepidi</name>
    <dbReference type="NCBI Taxonomy" id="1384459"/>
    <lineage>
        <taxon>Bacteria</taxon>
        <taxon>Pseudomonadati</taxon>
        <taxon>Pseudomonadota</taxon>
        <taxon>Alphaproteobacteria</taxon>
        <taxon>Hyphomicrobiales</taxon>
        <taxon>Hyphomicrobiaceae</taxon>
        <taxon>Methyloceanibacter</taxon>
    </lineage>
</organism>
<dbReference type="STRING" id="1384459.GL4_2839"/>
<protein>
    <submittedName>
        <fullName evidence="1">Uncharacterized protein</fullName>
    </submittedName>
</protein>
<dbReference type="KEGG" id="mcg:GL4_2839"/>
<dbReference type="EMBL" id="AP014648">
    <property type="protein sequence ID" value="BAQ18272.1"/>
    <property type="molecule type" value="Genomic_DNA"/>
</dbReference>
<evidence type="ECO:0000313" key="2">
    <source>
        <dbReference type="Proteomes" id="UP000031643"/>
    </source>
</evidence>
<evidence type="ECO:0000313" key="1">
    <source>
        <dbReference type="EMBL" id="BAQ18272.1"/>
    </source>
</evidence>
<keyword evidence="2" id="KW-1185">Reference proteome</keyword>
<dbReference type="AlphaFoldDB" id="A0A0A8K6Y2"/>
<name>A0A0A8K6Y2_9HYPH</name>
<dbReference type="HOGENOM" id="CLU_2991502_0_0_5"/>
<sequence length="57" mass="6479">MRPRLLARPRAMPIANRASMQTRKENWVTAPQVRQVSTHRGVNSGVRIVIQNDASRV</sequence>
<proteinExistence type="predicted"/>
<dbReference type="Proteomes" id="UP000031643">
    <property type="component" value="Chromosome"/>
</dbReference>